<evidence type="ECO:0000256" key="2">
    <source>
        <dbReference type="ARBA" id="ARBA00022747"/>
    </source>
</evidence>
<accession>A0A4V2Z804</accession>
<dbReference type="GO" id="GO:0003677">
    <property type="term" value="F:DNA binding"/>
    <property type="evidence" value="ECO:0007669"/>
    <property type="project" value="UniProtKB-KW"/>
</dbReference>
<keyword evidence="5" id="KW-0378">Hydrolase</keyword>
<dbReference type="PANTHER" id="PTHR43140">
    <property type="entry name" value="TYPE-1 RESTRICTION ENZYME ECOKI SPECIFICITY PROTEIN"/>
    <property type="match status" value="1"/>
</dbReference>
<sequence>MKAGWVLEHLGAVSATVMGQAPAGKDCNKEGRGTPFVKAGEFGPSRPIIREWTTNPKKLAKSTDVLICVVGATCGKINLGADCAIGRSAAAIRPNTIKLDQFFLHYFLEGQVQRLRTGSLGSAQTVISKDMLAAVEIPLPPLEEQQRIVAVLDEAFEGLTRARAHAEANLQNARELFENSLIATFDQVVGSSDHMTLEDASTSFGRGRSRHRPRNAPFLYGGPYPFVQTGDIRNSDGTVSTFSQSYSEEGLAQSKLWPAGTICITIAANIAETAVLGFDACFPDSIIGMVSDPKITFPEYVEFMLRFFAADLKKQGKGSAQDNINLGTFERTEFPFPPQQEQQEIVERLSRLANETTLLSDDYSQKLQDLDDLRQSILQKAFAGELT</sequence>
<comment type="similarity">
    <text evidence="1">Belongs to the type-I restriction system S methylase family.</text>
</comment>
<evidence type="ECO:0000259" key="4">
    <source>
        <dbReference type="Pfam" id="PF01420"/>
    </source>
</evidence>
<dbReference type="InterPro" id="IPR000055">
    <property type="entry name" value="Restrct_endonuc_typeI_TRD"/>
</dbReference>
<evidence type="ECO:0000256" key="3">
    <source>
        <dbReference type="ARBA" id="ARBA00023125"/>
    </source>
</evidence>
<proteinExistence type="inferred from homology"/>
<dbReference type="Gene3D" id="3.90.220.20">
    <property type="entry name" value="DNA methylase specificity domains"/>
    <property type="match status" value="2"/>
</dbReference>
<dbReference type="CDD" id="cd17282">
    <property type="entry name" value="RMtype1_S_Eco16444ORF1681_TRD1-CR1_like"/>
    <property type="match status" value="1"/>
</dbReference>
<dbReference type="CDD" id="cd17496">
    <property type="entry name" value="RMtype1_S_BliBORF2384P-TRD1-CR1_like"/>
    <property type="match status" value="1"/>
</dbReference>
<dbReference type="EMBL" id="SMFP01000005">
    <property type="protein sequence ID" value="TDE38496.1"/>
    <property type="molecule type" value="Genomic_DNA"/>
</dbReference>
<dbReference type="GO" id="GO:0004519">
    <property type="term" value="F:endonuclease activity"/>
    <property type="evidence" value="ECO:0007669"/>
    <property type="project" value="UniProtKB-KW"/>
</dbReference>
<keyword evidence="5" id="KW-0540">Nuclease</keyword>
<keyword evidence="2" id="KW-0680">Restriction system</keyword>
<dbReference type="InterPro" id="IPR051212">
    <property type="entry name" value="Type-I_RE_S_subunit"/>
</dbReference>
<dbReference type="SUPFAM" id="SSF116734">
    <property type="entry name" value="DNA methylase specificity domain"/>
    <property type="match status" value="2"/>
</dbReference>
<evidence type="ECO:0000313" key="6">
    <source>
        <dbReference type="Proteomes" id="UP000294662"/>
    </source>
</evidence>
<evidence type="ECO:0000256" key="1">
    <source>
        <dbReference type="ARBA" id="ARBA00010923"/>
    </source>
</evidence>
<organism evidence="5 6">
    <name type="scientific">Antarcticimicrobium sediminis</name>
    <dbReference type="NCBI Taxonomy" id="2546227"/>
    <lineage>
        <taxon>Bacteria</taxon>
        <taxon>Pseudomonadati</taxon>
        <taxon>Pseudomonadota</taxon>
        <taxon>Alphaproteobacteria</taxon>
        <taxon>Rhodobacterales</taxon>
        <taxon>Paracoccaceae</taxon>
        <taxon>Antarcticimicrobium</taxon>
    </lineage>
</organism>
<protein>
    <submittedName>
        <fullName evidence="5">Restriction endonuclease subunit S</fullName>
    </submittedName>
</protein>
<dbReference type="AlphaFoldDB" id="A0A4V2Z804"/>
<dbReference type="Proteomes" id="UP000294662">
    <property type="component" value="Unassembled WGS sequence"/>
</dbReference>
<gene>
    <name evidence="5" type="ORF">E1B25_10295</name>
</gene>
<keyword evidence="3" id="KW-0238">DNA-binding</keyword>
<dbReference type="Pfam" id="PF01420">
    <property type="entry name" value="Methylase_S"/>
    <property type="match status" value="2"/>
</dbReference>
<dbReference type="OrthoDB" id="512700at2"/>
<reference evidence="5 6" key="1">
    <citation type="submission" date="2019-03" db="EMBL/GenBank/DDBJ databases">
        <authorList>
            <person name="Zhang S."/>
        </authorList>
    </citation>
    <scope>NUCLEOTIDE SEQUENCE [LARGE SCALE GENOMIC DNA]</scope>
    <source>
        <strain evidence="5 6">S4J41</strain>
    </source>
</reference>
<keyword evidence="5" id="KW-0255">Endonuclease</keyword>
<feature type="domain" description="Type I restriction modification DNA specificity" evidence="4">
    <location>
        <begin position="10"/>
        <end position="157"/>
    </location>
</feature>
<comment type="caution">
    <text evidence="5">The sequence shown here is derived from an EMBL/GenBank/DDBJ whole genome shotgun (WGS) entry which is preliminary data.</text>
</comment>
<feature type="domain" description="Type I restriction modification DNA specificity" evidence="4">
    <location>
        <begin position="214"/>
        <end position="359"/>
    </location>
</feature>
<evidence type="ECO:0000313" key="5">
    <source>
        <dbReference type="EMBL" id="TDE38496.1"/>
    </source>
</evidence>
<dbReference type="GO" id="GO:0009307">
    <property type="term" value="P:DNA restriction-modification system"/>
    <property type="evidence" value="ECO:0007669"/>
    <property type="project" value="UniProtKB-KW"/>
</dbReference>
<dbReference type="InterPro" id="IPR044946">
    <property type="entry name" value="Restrct_endonuc_typeI_TRD_sf"/>
</dbReference>
<keyword evidence="6" id="KW-1185">Reference proteome</keyword>
<dbReference type="PANTHER" id="PTHR43140:SF1">
    <property type="entry name" value="TYPE I RESTRICTION ENZYME ECOKI SPECIFICITY SUBUNIT"/>
    <property type="match status" value="1"/>
</dbReference>
<name>A0A4V2Z804_9RHOB</name>